<feature type="non-terminal residue" evidence="1">
    <location>
        <position position="54"/>
    </location>
</feature>
<proteinExistence type="predicted"/>
<dbReference type="EMBL" id="CAJHJT010000012">
    <property type="protein sequence ID" value="CAD6997330.1"/>
    <property type="molecule type" value="Genomic_DNA"/>
</dbReference>
<organism evidence="1 2">
    <name type="scientific">Ceratitis capitata</name>
    <name type="common">Mediterranean fruit fly</name>
    <name type="synonym">Tephritis capitata</name>
    <dbReference type="NCBI Taxonomy" id="7213"/>
    <lineage>
        <taxon>Eukaryota</taxon>
        <taxon>Metazoa</taxon>
        <taxon>Ecdysozoa</taxon>
        <taxon>Arthropoda</taxon>
        <taxon>Hexapoda</taxon>
        <taxon>Insecta</taxon>
        <taxon>Pterygota</taxon>
        <taxon>Neoptera</taxon>
        <taxon>Endopterygota</taxon>
        <taxon>Diptera</taxon>
        <taxon>Brachycera</taxon>
        <taxon>Muscomorpha</taxon>
        <taxon>Tephritoidea</taxon>
        <taxon>Tephritidae</taxon>
        <taxon>Ceratitis</taxon>
        <taxon>Ceratitis</taxon>
    </lineage>
</organism>
<comment type="caution">
    <text evidence="1">The sequence shown here is derived from an EMBL/GenBank/DDBJ whole genome shotgun (WGS) entry which is preliminary data.</text>
</comment>
<accession>A0A811UFB5</accession>
<sequence length="54" mass="6304">MTTKTLGKDTDRAVMQAMTMSTAMERHSAKMERPHRKIFVIKVHIFTQTFAQKH</sequence>
<reference evidence="1" key="1">
    <citation type="submission" date="2020-11" db="EMBL/GenBank/DDBJ databases">
        <authorList>
            <person name="Whitehead M."/>
        </authorList>
    </citation>
    <scope>NUCLEOTIDE SEQUENCE</scope>
    <source>
        <strain evidence="1">EGII</strain>
    </source>
</reference>
<keyword evidence="2" id="KW-1185">Reference proteome</keyword>
<gene>
    <name evidence="1" type="ORF">CCAP1982_LOCUS5964</name>
</gene>
<dbReference type="Proteomes" id="UP000606786">
    <property type="component" value="Unassembled WGS sequence"/>
</dbReference>
<name>A0A811UFB5_CERCA</name>
<evidence type="ECO:0000313" key="2">
    <source>
        <dbReference type="Proteomes" id="UP000606786"/>
    </source>
</evidence>
<feature type="non-terminal residue" evidence="1">
    <location>
        <position position="1"/>
    </location>
</feature>
<dbReference type="AlphaFoldDB" id="A0A811UFB5"/>
<protein>
    <submittedName>
        <fullName evidence="1">(Mediterranean fruit fly) hypothetical protein</fullName>
    </submittedName>
</protein>
<evidence type="ECO:0000313" key="1">
    <source>
        <dbReference type="EMBL" id="CAD6997330.1"/>
    </source>
</evidence>